<feature type="coiled-coil region" evidence="2">
    <location>
        <begin position="182"/>
        <end position="251"/>
    </location>
</feature>
<evidence type="ECO:0000256" key="3">
    <source>
        <dbReference type="SAM" id="Phobius"/>
    </source>
</evidence>
<dbReference type="InterPro" id="IPR049270">
    <property type="entry name" value="CFAP58_CC"/>
</dbReference>
<dbReference type="STRING" id="94237.ENSMMOP00000007833"/>
<keyword evidence="3" id="KW-0812">Transmembrane</keyword>
<proteinExistence type="predicted"/>
<dbReference type="GO" id="GO:0005856">
    <property type="term" value="C:cytoskeleton"/>
    <property type="evidence" value="ECO:0007669"/>
    <property type="project" value="TreeGrafter"/>
</dbReference>
<dbReference type="Proteomes" id="UP000261620">
    <property type="component" value="Unplaced"/>
</dbReference>
<feature type="transmembrane region" description="Helical" evidence="3">
    <location>
        <begin position="738"/>
        <end position="761"/>
    </location>
</feature>
<reference evidence="5" key="2">
    <citation type="submission" date="2025-09" db="UniProtKB">
        <authorList>
            <consortium name="Ensembl"/>
        </authorList>
    </citation>
    <scope>IDENTIFICATION</scope>
</reference>
<protein>
    <recommendedName>
        <fullName evidence="4">Cilia- and flagella-associated protein 58 central coiled coil domain-containing protein</fullName>
    </recommendedName>
</protein>
<evidence type="ECO:0000259" key="4">
    <source>
        <dbReference type="Pfam" id="PF21771"/>
    </source>
</evidence>
<dbReference type="PANTHER" id="PTHR32083">
    <property type="entry name" value="CILIA AND FLAGELLA-ASSOCIATED PROTEIN 58-RELATED"/>
    <property type="match status" value="1"/>
</dbReference>
<keyword evidence="3" id="KW-1133">Transmembrane helix</keyword>
<feature type="domain" description="Cilia- and flagella-associated protein 58 central coiled coil" evidence="4">
    <location>
        <begin position="316"/>
        <end position="613"/>
    </location>
</feature>
<feature type="coiled-coil region" evidence="2">
    <location>
        <begin position="280"/>
        <end position="321"/>
    </location>
</feature>
<organism evidence="5 6">
    <name type="scientific">Mola mola</name>
    <name type="common">Ocean sunfish</name>
    <name type="synonym">Tetraodon mola</name>
    <dbReference type="NCBI Taxonomy" id="94237"/>
    <lineage>
        <taxon>Eukaryota</taxon>
        <taxon>Metazoa</taxon>
        <taxon>Chordata</taxon>
        <taxon>Craniata</taxon>
        <taxon>Vertebrata</taxon>
        <taxon>Euteleostomi</taxon>
        <taxon>Actinopterygii</taxon>
        <taxon>Neopterygii</taxon>
        <taxon>Teleostei</taxon>
        <taxon>Neoteleostei</taxon>
        <taxon>Acanthomorphata</taxon>
        <taxon>Eupercaria</taxon>
        <taxon>Tetraodontiformes</taxon>
        <taxon>Molidae</taxon>
        <taxon>Mola</taxon>
    </lineage>
</organism>
<feature type="coiled-coil region" evidence="2">
    <location>
        <begin position="453"/>
        <end position="530"/>
    </location>
</feature>
<dbReference type="PANTHER" id="PTHR32083:SF0">
    <property type="entry name" value="CILIA AND FLAGELLA-ASSOCIATED PROTEIN 58"/>
    <property type="match status" value="1"/>
</dbReference>
<dbReference type="Pfam" id="PF21771">
    <property type="entry name" value="CFAP58_CC"/>
    <property type="match status" value="1"/>
</dbReference>
<sequence length="797" mass="94203">SGMPIREETPGQTEDTLERLHLSFQMVLDELLGDKSMDKVRVEYEKLIHAVKESRDNEKRLMSKCRELKAEIISASSKVADTLKQSQDDERTITSLNKVHFHNRLKMIEALTKERDQLLTTVEDLREKLNTTIETQQEIETKCDATISQLQLEVQVHQNEIYRETTFKEKLEKEGKQLHMDMEAKMADIKALNLQVQKAKEEQQKLEEQLKELKILNERSTKELEQMHAKNTKLQQDCEQLSSAKQSLSLENQQYAYVLKMKEEEMTQMRLETAKQTKLAEVTQKKLRHIKDQKADVEEQRETLMAQIAALEKDLETSQKQVDTDKKVIDELIRERDILNKNIIKCAQSTEKEQNLVKLLEQNKKILEHDLNGYRQGAHKQGKLIQQLEKERDRYINETNSLLQKVQQKMNDIDVREKEIFDWKKKVTETECKLKHQEHLLETVVSERNHLSKNLIEAQIAEMKRMMKTMNNQVQRLRDEITGNDLIVYTVCARPSLYLQVEVQMLKLQLEETKQQVESQKTEQHQLRKIIADADAEQIHLKMQLEQVFRERDNLGRQLLRRNDECALLHEKISIQQSLLNKGEFQYNQRVEDIRLLKLEIKTLLRKNSMLDRNLPNTEDLRRELFHLQRELVRERTRKGVLEEQLKPINIHRWRHLEGSDPGKYELIQRITSLQKKLIAKTQELEERELLLQEKDKLYVELKQTLARHPGPKAIEELQQCKWTLREKTKKIQVISCILFLPVKAYCTWVIFFFHVICFVIQIMTKTQVNHVEPLPQLISKPQFAGGGFKIDSPKRR</sequence>
<evidence type="ECO:0000313" key="5">
    <source>
        <dbReference type="Ensembl" id="ENSMMOP00000007833.1"/>
    </source>
</evidence>
<dbReference type="AlphaFoldDB" id="A0A3Q3W1L5"/>
<reference evidence="5" key="1">
    <citation type="submission" date="2025-08" db="UniProtKB">
        <authorList>
            <consortium name="Ensembl"/>
        </authorList>
    </citation>
    <scope>IDENTIFICATION</scope>
</reference>
<dbReference type="Ensembl" id="ENSMMOT00000007979.1">
    <property type="protein sequence ID" value="ENSMMOP00000007833.1"/>
    <property type="gene ID" value="ENSMMOG00000006090.1"/>
</dbReference>
<feature type="coiled-coil region" evidence="2">
    <location>
        <begin position="350"/>
        <end position="405"/>
    </location>
</feature>
<accession>A0A3Q3W1L5</accession>
<name>A0A3Q3W1L5_MOLML</name>
<keyword evidence="3" id="KW-0472">Membrane</keyword>
<evidence type="ECO:0000313" key="6">
    <source>
        <dbReference type="Proteomes" id="UP000261620"/>
    </source>
</evidence>
<evidence type="ECO:0000256" key="1">
    <source>
        <dbReference type="ARBA" id="ARBA00023054"/>
    </source>
</evidence>
<evidence type="ECO:0000256" key="2">
    <source>
        <dbReference type="SAM" id="Coils"/>
    </source>
</evidence>
<feature type="coiled-coil region" evidence="2">
    <location>
        <begin position="108"/>
        <end position="142"/>
    </location>
</feature>
<keyword evidence="6" id="KW-1185">Reference proteome</keyword>
<keyword evidence="1 2" id="KW-0175">Coiled coil</keyword>